<evidence type="ECO:0000313" key="3">
    <source>
        <dbReference type="Proteomes" id="UP000011115"/>
    </source>
</evidence>
<organism evidence="2 3">
    <name type="scientific">Solanum tuberosum</name>
    <name type="common">Potato</name>
    <dbReference type="NCBI Taxonomy" id="4113"/>
    <lineage>
        <taxon>Eukaryota</taxon>
        <taxon>Viridiplantae</taxon>
        <taxon>Streptophyta</taxon>
        <taxon>Embryophyta</taxon>
        <taxon>Tracheophyta</taxon>
        <taxon>Spermatophyta</taxon>
        <taxon>Magnoliopsida</taxon>
        <taxon>eudicotyledons</taxon>
        <taxon>Gunneridae</taxon>
        <taxon>Pentapetalae</taxon>
        <taxon>asterids</taxon>
        <taxon>lamiids</taxon>
        <taxon>Solanales</taxon>
        <taxon>Solanaceae</taxon>
        <taxon>Solanoideae</taxon>
        <taxon>Solaneae</taxon>
        <taxon>Solanum</taxon>
    </lineage>
</organism>
<dbReference type="Gramene" id="PGSC0003DMT400089997">
    <property type="protein sequence ID" value="PGSC0003DMT400089997"/>
    <property type="gene ID" value="PGSC0003DMG400039568"/>
</dbReference>
<reference evidence="2" key="2">
    <citation type="submission" date="2015-06" db="UniProtKB">
        <authorList>
            <consortium name="EnsemblPlants"/>
        </authorList>
    </citation>
    <scope>IDENTIFICATION</scope>
    <source>
        <strain evidence="2">DM1-3 516 R44</strain>
    </source>
</reference>
<evidence type="ECO:0000313" key="2">
    <source>
        <dbReference type="EnsemblPlants" id="PGSC0003DMT400089997"/>
    </source>
</evidence>
<sequence>MLGMISMIGQQIEIRETGRTKMGIGMIAVVFICPQAIETGKVVVPADLSWKISMMAKVLQKVESMDAGVKEMRGDFSSMGQLVDSHTTSIKQIEQQLGQLSASPNQRKNGSLPCDTIQNLKKDGHCMAIATRSGKVLTDPISAENLVQDRFQVAGSVDTEEFKSQLAEMRTQIAKLAEKPVQVPTPIFLESLMQMLNQVPSTQSINDLGRTPTSKSGKRKYKVGELDEETPTDPAREARRQEKRVCRTSKREAREKEDFEQQQRDAALIGAYGSGAPAPTSEDQTD</sequence>
<keyword evidence="3" id="KW-1185">Reference proteome</keyword>
<dbReference type="PaxDb" id="4113-PGSC0003DMT400089997"/>
<accession>M1DJD5</accession>
<name>M1DJD5_SOLTU</name>
<dbReference type="AlphaFoldDB" id="M1DJD5"/>
<feature type="compositionally biased region" description="Polar residues" evidence="1">
    <location>
        <begin position="203"/>
        <end position="215"/>
    </location>
</feature>
<protein>
    <submittedName>
        <fullName evidence="2">Integrase core domain containing protein</fullName>
    </submittedName>
</protein>
<feature type="compositionally biased region" description="Basic and acidic residues" evidence="1">
    <location>
        <begin position="234"/>
        <end position="263"/>
    </location>
</feature>
<dbReference type="Proteomes" id="UP000011115">
    <property type="component" value="Unassembled WGS sequence"/>
</dbReference>
<dbReference type="HOGENOM" id="CLU_974553_0_0_1"/>
<reference evidence="3" key="1">
    <citation type="journal article" date="2011" name="Nature">
        <title>Genome sequence and analysis of the tuber crop potato.</title>
        <authorList>
            <consortium name="The Potato Genome Sequencing Consortium"/>
        </authorList>
    </citation>
    <scope>NUCLEOTIDE SEQUENCE [LARGE SCALE GENOMIC DNA]</scope>
    <source>
        <strain evidence="3">cv. DM1-3 516 R44</strain>
    </source>
</reference>
<proteinExistence type="predicted"/>
<evidence type="ECO:0000256" key="1">
    <source>
        <dbReference type="SAM" id="MobiDB-lite"/>
    </source>
</evidence>
<dbReference type="EnsemblPlants" id="PGSC0003DMT400089997">
    <property type="protein sequence ID" value="PGSC0003DMT400089997"/>
    <property type="gene ID" value="PGSC0003DMG400039568"/>
</dbReference>
<dbReference type="InParanoid" id="M1DJD5"/>
<feature type="region of interest" description="Disordered" evidence="1">
    <location>
        <begin position="203"/>
        <end position="286"/>
    </location>
</feature>